<proteinExistence type="predicted"/>
<dbReference type="SUPFAM" id="SSF53098">
    <property type="entry name" value="Ribonuclease H-like"/>
    <property type="match status" value="1"/>
</dbReference>
<organism evidence="2 3">
    <name type="scientific">Vibrio ruber (strain DSM 16370 / JCM 11486 / BCRC 17186 / CECT 7878 / LMG 23124 / VR1)</name>
    <dbReference type="NCBI Taxonomy" id="1123498"/>
    <lineage>
        <taxon>Bacteria</taxon>
        <taxon>Pseudomonadati</taxon>
        <taxon>Pseudomonadota</taxon>
        <taxon>Gammaproteobacteria</taxon>
        <taxon>Vibrionales</taxon>
        <taxon>Vibrionaceae</taxon>
        <taxon>Vibrio</taxon>
    </lineage>
</organism>
<reference evidence="3" key="1">
    <citation type="submission" date="2017-02" db="EMBL/GenBank/DDBJ databases">
        <authorList>
            <person name="Rodrigo-Torres L."/>
            <person name="Arahal R.D."/>
            <person name="Lucena T."/>
        </authorList>
    </citation>
    <scope>NUCLEOTIDE SEQUENCE [LARGE SCALE GENOMIC DNA]</scope>
    <source>
        <strain evidence="3">CECT 7878</strain>
    </source>
</reference>
<dbReference type="Gene3D" id="3.30.420.10">
    <property type="entry name" value="Ribonuclease H-like superfamily/Ribonuclease H"/>
    <property type="match status" value="1"/>
</dbReference>
<keyword evidence="1" id="KW-0812">Transmembrane</keyword>
<dbReference type="STRING" id="1123498.VR7878_03698"/>
<gene>
    <name evidence="2" type="ORF">VR7878_03698</name>
</gene>
<keyword evidence="1" id="KW-0472">Membrane</keyword>
<name>A0A1R4LT78_VIBR1</name>
<dbReference type="InterPro" id="IPR012337">
    <property type="entry name" value="RNaseH-like_sf"/>
</dbReference>
<dbReference type="InterPro" id="IPR036397">
    <property type="entry name" value="RNaseH_sf"/>
</dbReference>
<evidence type="ECO:0000313" key="2">
    <source>
        <dbReference type="EMBL" id="SJN59801.1"/>
    </source>
</evidence>
<protein>
    <submittedName>
        <fullName evidence="2">Uncharacterized protein</fullName>
    </submittedName>
</protein>
<dbReference type="EMBL" id="FULE01000056">
    <property type="protein sequence ID" value="SJN59801.1"/>
    <property type="molecule type" value="Genomic_DNA"/>
</dbReference>
<feature type="transmembrane region" description="Helical" evidence="1">
    <location>
        <begin position="243"/>
        <end position="262"/>
    </location>
</feature>
<dbReference type="OrthoDB" id="7889003at2"/>
<dbReference type="RefSeq" id="WP_077337544.1">
    <property type="nucleotide sequence ID" value="NZ_FULE01000056.1"/>
</dbReference>
<dbReference type="AlphaFoldDB" id="A0A1R4LT78"/>
<sequence>MASEIKKLERRNKARKKLNELAENEEHVLVIHYSCESFYDRPEGQTPRVTSIAVRNYASGQTASFSIHKVAELKHVEFSEIDKNYDMLEKEMLHEFYEFMKQHKAYLWVHWNMRDINYGFPALEHRFKILGGEPYILDDSKKVDLSRLLVALYTNGYAPHPRIIKLMEMNHITAKDLLNGQGEADAFENKEFVKLHQSTLRKVDVFCNFLGRTLDGSLLTKATWWEMNGGSVKVLGEVISKNWVFTLVVGIVGIAAGIYTFFNPLRLV</sequence>
<evidence type="ECO:0000256" key="1">
    <source>
        <dbReference type="SAM" id="Phobius"/>
    </source>
</evidence>
<keyword evidence="1" id="KW-1133">Transmembrane helix</keyword>
<evidence type="ECO:0000313" key="3">
    <source>
        <dbReference type="Proteomes" id="UP000188276"/>
    </source>
</evidence>
<keyword evidence="3" id="KW-1185">Reference proteome</keyword>
<accession>A0A1R4LT78</accession>
<dbReference type="Proteomes" id="UP000188276">
    <property type="component" value="Unassembled WGS sequence"/>
</dbReference>
<dbReference type="GO" id="GO:0003676">
    <property type="term" value="F:nucleic acid binding"/>
    <property type="evidence" value="ECO:0007669"/>
    <property type="project" value="InterPro"/>
</dbReference>